<reference evidence="3" key="1">
    <citation type="journal article" date="2019" name="Int. J. Syst. Evol. Microbiol.">
        <title>The Global Catalogue of Microorganisms (GCM) 10K type strain sequencing project: providing services to taxonomists for standard genome sequencing and annotation.</title>
        <authorList>
            <consortium name="The Broad Institute Genomics Platform"/>
            <consortium name="The Broad Institute Genome Sequencing Center for Infectious Disease"/>
            <person name="Wu L."/>
            <person name="Ma J."/>
        </authorList>
    </citation>
    <scope>NUCLEOTIDE SEQUENCE [LARGE SCALE GENOMIC DNA]</scope>
    <source>
        <strain evidence="3">YJ-61-S</strain>
    </source>
</reference>
<accession>A0ABV9HRP5</accession>
<proteinExistence type="predicted"/>
<keyword evidence="3" id="KW-1185">Reference proteome</keyword>
<dbReference type="EMBL" id="JBHSFV010000001">
    <property type="protein sequence ID" value="MFC4632532.1"/>
    <property type="molecule type" value="Genomic_DNA"/>
</dbReference>
<organism evidence="2 3">
    <name type="scientific">Dokdonia ponticola</name>
    <dbReference type="NCBI Taxonomy" id="2041041"/>
    <lineage>
        <taxon>Bacteria</taxon>
        <taxon>Pseudomonadati</taxon>
        <taxon>Bacteroidota</taxon>
        <taxon>Flavobacteriia</taxon>
        <taxon>Flavobacteriales</taxon>
        <taxon>Flavobacteriaceae</taxon>
        <taxon>Dokdonia</taxon>
    </lineage>
</organism>
<protein>
    <recommendedName>
        <fullName evidence="4">SGNH/GDSL hydrolase family protein</fullName>
    </recommendedName>
</protein>
<evidence type="ECO:0008006" key="4">
    <source>
        <dbReference type="Google" id="ProtNLM"/>
    </source>
</evidence>
<evidence type="ECO:0000256" key="1">
    <source>
        <dbReference type="SAM" id="Phobius"/>
    </source>
</evidence>
<keyword evidence="1" id="KW-0812">Transmembrane</keyword>
<dbReference type="InterPro" id="IPR036514">
    <property type="entry name" value="SGNH_hydro_sf"/>
</dbReference>
<sequence>MKRFIKTLLSFGIFAILFFVVALYLWGNNSHPLLKSNVIYQKGTTGHLNSRLKEVKDIKNVDLLFLGSSSTYRGFDPRLFEANGFSSFNLGSSAQTPIQTKVLLKRYLESTNPKRIIYAMNPEVLSMDGVESALDLIANDTSDANSAKMAMTIHHVKVYNTFIFASLQQVFGQHMSYQKKSSKGIDTYISGGFVEREMKYFDPKTEKKLKTKDITVNYRKDQLKAFEDIINLIQARDIELILINAPVTSYAYNSYTLKQKKQFDDLMSSYADYIDFNTVLKLQDSLHFYDPYHLNQHGVELFNKKVIEIIKQ</sequence>
<keyword evidence="1" id="KW-1133">Transmembrane helix</keyword>
<keyword evidence="1" id="KW-0472">Membrane</keyword>
<dbReference type="Gene3D" id="3.40.50.1110">
    <property type="entry name" value="SGNH hydrolase"/>
    <property type="match status" value="1"/>
</dbReference>
<dbReference type="Proteomes" id="UP001596043">
    <property type="component" value="Unassembled WGS sequence"/>
</dbReference>
<name>A0ABV9HRP5_9FLAO</name>
<dbReference type="SUPFAM" id="SSF52266">
    <property type="entry name" value="SGNH hydrolase"/>
    <property type="match status" value="1"/>
</dbReference>
<dbReference type="RefSeq" id="WP_379976735.1">
    <property type="nucleotide sequence ID" value="NZ_JBHSFV010000001.1"/>
</dbReference>
<comment type="caution">
    <text evidence="2">The sequence shown here is derived from an EMBL/GenBank/DDBJ whole genome shotgun (WGS) entry which is preliminary data.</text>
</comment>
<evidence type="ECO:0000313" key="3">
    <source>
        <dbReference type="Proteomes" id="UP001596043"/>
    </source>
</evidence>
<feature type="transmembrane region" description="Helical" evidence="1">
    <location>
        <begin position="7"/>
        <end position="27"/>
    </location>
</feature>
<evidence type="ECO:0000313" key="2">
    <source>
        <dbReference type="EMBL" id="MFC4632532.1"/>
    </source>
</evidence>
<gene>
    <name evidence="2" type="ORF">ACFO3O_01335</name>
</gene>